<evidence type="ECO:0000313" key="1">
    <source>
        <dbReference type="EMBL" id="MDK6029377.1"/>
    </source>
</evidence>
<evidence type="ECO:0000313" key="2">
    <source>
        <dbReference type="Proteomes" id="UP001529235"/>
    </source>
</evidence>
<keyword evidence="2" id="KW-1185">Reference proteome</keyword>
<gene>
    <name evidence="1" type="ORF">QPL79_08380</name>
</gene>
<dbReference type="EMBL" id="JASNVW010000007">
    <property type="protein sequence ID" value="MDK6029377.1"/>
    <property type="molecule type" value="Genomic_DNA"/>
</dbReference>
<proteinExistence type="predicted"/>
<comment type="caution">
    <text evidence="1">The sequence shown here is derived from an EMBL/GenBank/DDBJ whole genome shotgun (WGS) entry which is preliminary data.</text>
</comment>
<dbReference type="RefSeq" id="WP_285274362.1">
    <property type="nucleotide sequence ID" value="NZ_JASNVW010000007.1"/>
</dbReference>
<accession>A0ABD4Z7P4</accession>
<sequence>MKPLMAYVYRPDDEQDKIVDFVSNSQLPDSIKIVLLYTYFEKIAADVIIASGERKLKRVLCKISSKKRINRALAILRKEGFLNEEEYRSIRRTARVLRCLRNSFLHRVCESSCPSINIENAIEVSKIFALKARGYVGKILSSWSVED</sequence>
<name>A0ABD4Z7P4_9CREN</name>
<evidence type="ECO:0008006" key="3">
    <source>
        <dbReference type="Google" id="ProtNLM"/>
    </source>
</evidence>
<protein>
    <recommendedName>
        <fullName evidence="3">DUF4145 domain-containing protein</fullName>
    </recommendedName>
</protein>
<reference evidence="1 2" key="1">
    <citation type="submission" date="2023-05" db="EMBL/GenBank/DDBJ databases">
        <title>A new hyperthermophilic archaea 'Ignisphaera cupida' sp. nov. and description of the family 'Ignisphaeraceae' fam. nov.</title>
        <authorList>
            <person name="Podosokorskaya O.A."/>
            <person name="Elcheninov A.G."/>
            <person name="Klukina A."/>
            <person name="Merkel A.Y."/>
        </authorList>
    </citation>
    <scope>NUCLEOTIDE SEQUENCE [LARGE SCALE GENOMIC DNA]</scope>
    <source>
        <strain evidence="1 2">4213-co</strain>
    </source>
</reference>
<dbReference type="AlphaFoldDB" id="A0ABD4Z7P4"/>
<organism evidence="1 2">
    <name type="scientific">Ignisphaera cupida</name>
    <dbReference type="NCBI Taxonomy" id="3050454"/>
    <lineage>
        <taxon>Archaea</taxon>
        <taxon>Thermoproteota</taxon>
        <taxon>Thermoprotei</taxon>
        <taxon>Desulfurococcales</taxon>
        <taxon>Desulfurococcaceae</taxon>
        <taxon>Ignisphaera</taxon>
    </lineage>
</organism>
<dbReference type="Proteomes" id="UP001529235">
    <property type="component" value="Unassembled WGS sequence"/>
</dbReference>